<dbReference type="Proteomes" id="UP000003327">
    <property type="component" value="Unassembled WGS sequence"/>
</dbReference>
<evidence type="ECO:0000313" key="2">
    <source>
        <dbReference type="EMBL" id="EEX18353.1"/>
    </source>
</evidence>
<evidence type="ECO:0000256" key="1">
    <source>
        <dbReference type="SAM" id="MobiDB-lite"/>
    </source>
</evidence>
<dbReference type="EMBL" id="ACVA01000039">
    <property type="protein sequence ID" value="EEX18353.1"/>
    <property type="molecule type" value="Genomic_DNA"/>
</dbReference>
<dbReference type="HOGENOM" id="CLU_3046695_0_0_10"/>
<comment type="caution">
    <text evidence="2">The sequence shown here is derived from an EMBL/GenBank/DDBJ whole genome shotgun (WGS) entry which is preliminary data.</text>
</comment>
<feature type="region of interest" description="Disordered" evidence="1">
    <location>
        <begin position="18"/>
        <end position="54"/>
    </location>
</feature>
<name>C9MQ34_9BACT</name>
<accession>C9MQ34</accession>
<proteinExistence type="predicted"/>
<gene>
    <name evidence="2" type="ORF">HMPREF0973_01733</name>
</gene>
<evidence type="ECO:0000313" key="3">
    <source>
        <dbReference type="Proteomes" id="UP000003327"/>
    </source>
</evidence>
<reference evidence="2 3" key="1">
    <citation type="submission" date="2009-09" db="EMBL/GenBank/DDBJ databases">
        <authorList>
            <person name="Weinstock G."/>
            <person name="Sodergren E."/>
            <person name="Clifton S."/>
            <person name="Fulton L."/>
            <person name="Fulton B."/>
            <person name="Courtney L."/>
            <person name="Fronick C."/>
            <person name="Harrison M."/>
            <person name="Strong C."/>
            <person name="Farmer C."/>
            <person name="Delahaunty K."/>
            <person name="Markovic C."/>
            <person name="Hall O."/>
            <person name="Minx P."/>
            <person name="Tomlinson C."/>
            <person name="Mitreva M."/>
            <person name="Nelson J."/>
            <person name="Hou S."/>
            <person name="Wollam A."/>
            <person name="Pepin K.H."/>
            <person name="Johnson M."/>
            <person name="Bhonagiri V."/>
            <person name="Nash W.E."/>
            <person name="Warren W."/>
            <person name="Chinwalla A."/>
            <person name="Mardis E.R."/>
            <person name="Wilson R.K."/>
        </authorList>
    </citation>
    <scope>NUCLEOTIDE SEQUENCE [LARGE SCALE GENOMIC DNA]</scope>
    <source>
        <strain evidence="2 3">F0319</strain>
    </source>
</reference>
<protein>
    <submittedName>
        <fullName evidence="2">Uncharacterized protein</fullName>
    </submittedName>
</protein>
<organism evidence="2 3">
    <name type="scientific">Prevotella veroralis F0319</name>
    <dbReference type="NCBI Taxonomy" id="649761"/>
    <lineage>
        <taxon>Bacteria</taxon>
        <taxon>Pseudomonadati</taxon>
        <taxon>Bacteroidota</taxon>
        <taxon>Bacteroidia</taxon>
        <taxon>Bacteroidales</taxon>
        <taxon>Prevotellaceae</taxon>
        <taxon>Prevotella</taxon>
    </lineage>
</organism>
<feature type="compositionally biased region" description="Low complexity" evidence="1">
    <location>
        <begin position="21"/>
        <end position="30"/>
    </location>
</feature>
<sequence>MHLFAFPLFVAYLCKQKKKSPSPSTATRPTASPPTPLQKERGVNKKISPKMFRC</sequence>
<dbReference type="AlphaFoldDB" id="C9MQ34"/>
<keyword evidence="3" id="KW-1185">Reference proteome</keyword>